<dbReference type="Proteomes" id="UP001280581">
    <property type="component" value="Unassembled WGS sequence"/>
</dbReference>
<organism evidence="1 2">
    <name type="scientific">Pseudopithomyces chartarum</name>
    <dbReference type="NCBI Taxonomy" id="1892770"/>
    <lineage>
        <taxon>Eukaryota</taxon>
        <taxon>Fungi</taxon>
        <taxon>Dikarya</taxon>
        <taxon>Ascomycota</taxon>
        <taxon>Pezizomycotina</taxon>
        <taxon>Dothideomycetes</taxon>
        <taxon>Pleosporomycetidae</taxon>
        <taxon>Pleosporales</taxon>
        <taxon>Massarineae</taxon>
        <taxon>Didymosphaeriaceae</taxon>
        <taxon>Pseudopithomyces</taxon>
    </lineage>
</organism>
<sequence length="221" mass="24535">MASFAYDPEDYAGLGTLGQAIDSFDASPAQTVLDTAMCDLFEKYGMASKFGLGLVHRHFDMSDKEILVEHGATSTPWAIPTDPSNFMEGQIIPRSWHFGEDADAPKPYEFAFQRRGETKWPAMNQDLDAAFVEELREALQQHGLMSILGLVALPADYVTAEHPTRVLCEKTFGRANVVFELGPEAMLDKEKRTSVWTFGKFARGGRESMLCFSGCMCTRDG</sequence>
<evidence type="ECO:0000313" key="2">
    <source>
        <dbReference type="Proteomes" id="UP001280581"/>
    </source>
</evidence>
<evidence type="ECO:0000313" key="1">
    <source>
        <dbReference type="EMBL" id="KAK3196972.1"/>
    </source>
</evidence>
<name>A0AAN6LNM6_9PLEO</name>
<gene>
    <name evidence="1" type="ORF">GRF29_1536g185010</name>
</gene>
<proteinExistence type="predicted"/>
<protein>
    <submittedName>
        <fullName evidence="1">Uncharacterized protein</fullName>
    </submittedName>
</protein>
<accession>A0AAN6LNM6</accession>
<dbReference type="AlphaFoldDB" id="A0AAN6LNM6"/>
<comment type="caution">
    <text evidence="1">The sequence shown here is derived from an EMBL/GenBank/DDBJ whole genome shotgun (WGS) entry which is preliminary data.</text>
</comment>
<keyword evidence="2" id="KW-1185">Reference proteome</keyword>
<reference evidence="1 2" key="1">
    <citation type="submission" date="2021-02" db="EMBL/GenBank/DDBJ databases">
        <title>Genome assembly of Pseudopithomyces chartarum.</title>
        <authorList>
            <person name="Jauregui R."/>
            <person name="Singh J."/>
            <person name="Voisey C."/>
        </authorList>
    </citation>
    <scope>NUCLEOTIDE SEQUENCE [LARGE SCALE GENOMIC DNA]</scope>
    <source>
        <strain evidence="1 2">AGR01</strain>
    </source>
</reference>
<dbReference type="EMBL" id="WVTA01000021">
    <property type="protein sequence ID" value="KAK3196972.1"/>
    <property type="molecule type" value="Genomic_DNA"/>
</dbReference>